<feature type="binding site" evidence="10">
    <location>
        <position position="608"/>
    </location>
    <ligand>
        <name>5-methyltetrahydropteroyltri-L-glutamate</name>
        <dbReference type="ChEBI" id="CHEBI:58207"/>
    </ligand>
</feature>
<evidence type="ECO:0000313" key="14">
    <source>
        <dbReference type="Proteomes" id="UP000829542"/>
    </source>
</evidence>
<evidence type="ECO:0000256" key="2">
    <source>
        <dbReference type="ARBA" id="ARBA00004681"/>
    </source>
</evidence>
<feature type="binding site" evidence="10">
    <location>
        <begin position="16"/>
        <end position="19"/>
    </location>
    <ligand>
        <name>5-methyltetrahydropteroyltri-L-glutamate</name>
        <dbReference type="ChEBI" id="CHEBI:58207"/>
    </ligand>
</feature>
<feature type="binding site" evidence="10">
    <location>
        <position position="487"/>
    </location>
    <ligand>
        <name>L-methionine</name>
        <dbReference type="ChEBI" id="CHEBI:57844"/>
    </ligand>
</feature>
<keyword evidence="4 10" id="KW-0489">Methyltransferase</keyword>
<dbReference type="Pfam" id="PF08267">
    <property type="entry name" value="Meth_synt_1"/>
    <property type="match status" value="1"/>
</dbReference>
<feature type="binding site" evidence="10">
    <location>
        <position position="729"/>
    </location>
    <ligand>
        <name>Zn(2+)</name>
        <dbReference type="ChEBI" id="CHEBI:29105"/>
        <note>catalytic</note>
    </ligand>
</feature>
<sequence>MSVAHILGFPRVGAQRELKFALEKYWQGEIDQAKLRSIAKAVEEDGWRAQADLDLLTVGDFTFYDHILDTSVLLGVIPPRFNHPKGEKVSLDTLFRIARGRAPSGEDAPASEMTKWFDTNYHYIVPEIEKGQVFKLSSDRLFETVKRAKGFSSQAVKAVITGPLTWLKLASVKGEQFSKLELVPALTTAYKEILIQLEASGADWIQIDEPILVLDLCDKWRAAFKAVYQELAKISDKLILTTYFDELADNLETIVELPVAGLHIDAIRGDLANVVNQWPGDKILSVGIVDGRNIWANNLAQSLTTLTPLAEKWEGQLWVGSSCSLLHSPVDLNAEEKLDTEIKSWLAFGIQKIAEIKTLTLGVTDGRSAIEEALTKSNNIHASRETSTRIHNLAVAQRVAAIKAGDDQRETAFTKRSQIQANKFNLPLFPTTTIGSFPQTHEIRQIRRKYRLGEIDKQQYHEGIYDQIRYAISEQEKLGLDVLVHGEAERNDMVEYFGENLDGFAFTQFGWVQSYGSRCVKPPIIYGDVSRPKGITIDWIKFAQSLTDKPVKGMLTGPVTILSWSFPRDDESDQTSAFQIALALRDEVHDLEQAGVAIIQIDEPAIRELLPLRRERQADYLAWAEKAFRLSSSGVKAETQIHTHMCYSNFNEIIKSIANLDADVITIETSRSDMKLLNVFREFKYPNDIGPGVYDIHSPRIPTVTEIETLIEHATQYLPKEQLWINPDCGLKTRGWDEVRAALKNVVTATKSLRQRYQKAL</sequence>
<dbReference type="CDD" id="cd03311">
    <property type="entry name" value="CIMS_C_terminal_like"/>
    <property type="match status" value="1"/>
</dbReference>
<proteinExistence type="inferred from homology"/>
<dbReference type="Gene3D" id="3.20.20.210">
    <property type="match status" value="2"/>
</dbReference>
<comment type="function">
    <text evidence="1 10">Catalyzes the transfer of a methyl group from 5-methyltetrahydrofolate to homocysteine resulting in methionine formation.</text>
</comment>
<keyword evidence="10" id="KW-0677">Repeat</keyword>
<feature type="binding site" evidence="10">
    <location>
        <position position="668"/>
    </location>
    <ligand>
        <name>Zn(2+)</name>
        <dbReference type="ChEBI" id="CHEBI:29105"/>
        <note>catalytic</note>
    </ligand>
</feature>
<accession>A0ABY3X1J0</accession>
<feature type="binding site" evidence="10">
    <location>
        <position position="602"/>
    </location>
    <ligand>
        <name>L-homocysteine</name>
        <dbReference type="ChEBI" id="CHEBI:58199"/>
    </ligand>
</feature>
<feature type="binding site" evidence="10">
    <location>
        <position position="602"/>
    </location>
    <ligand>
        <name>L-methionine</name>
        <dbReference type="ChEBI" id="CHEBI:57844"/>
    </ligand>
</feature>
<keyword evidence="5 10" id="KW-0028">Amino-acid biosynthesis</keyword>
<evidence type="ECO:0000256" key="10">
    <source>
        <dbReference type="HAMAP-Rule" id="MF_00172"/>
    </source>
</evidence>
<dbReference type="InterPro" id="IPR013215">
    <property type="entry name" value="Cbl-indep_Met_Synth_N"/>
</dbReference>
<dbReference type="GO" id="GO:0032259">
    <property type="term" value="P:methylation"/>
    <property type="evidence" value="ECO:0007669"/>
    <property type="project" value="UniProtKB-KW"/>
</dbReference>
<evidence type="ECO:0000256" key="1">
    <source>
        <dbReference type="ARBA" id="ARBA00002777"/>
    </source>
</evidence>
<organism evidence="13 14">
    <name type="scientific">Ignatzschineria rhizosphaerae</name>
    <dbReference type="NCBI Taxonomy" id="2923279"/>
    <lineage>
        <taxon>Bacteria</taxon>
        <taxon>Pseudomonadati</taxon>
        <taxon>Pseudomonadota</taxon>
        <taxon>Gammaproteobacteria</taxon>
        <taxon>Cardiobacteriales</taxon>
        <taxon>Ignatzschineriaceae</taxon>
        <taxon>Ignatzschineria</taxon>
    </lineage>
</organism>
<feature type="binding site" evidence="10">
    <location>
        <begin position="434"/>
        <end position="436"/>
    </location>
    <ligand>
        <name>L-methionine</name>
        <dbReference type="ChEBI" id="CHEBI:57844"/>
    </ligand>
</feature>
<name>A0ABY3X1J0_9GAMM</name>
<evidence type="ECO:0000313" key="13">
    <source>
        <dbReference type="EMBL" id="UNM95755.1"/>
    </source>
</evidence>
<feature type="binding site" evidence="10">
    <location>
        <position position="646"/>
    </location>
    <ligand>
        <name>Zn(2+)</name>
        <dbReference type="ChEBI" id="CHEBI:29105"/>
        <note>catalytic</note>
    </ligand>
</feature>
<dbReference type="HAMAP" id="MF_00172">
    <property type="entry name" value="Meth_synth"/>
    <property type="match status" value="1"/>
</dbReference>
<protein>
    <recommendedName>
        <fullName evidence="10">5-methyltetrahydropteroyltriglutamate--homocysteine methyltransferase</fullName>
        <ecNumber evidence="10">2.1.1.14</ecNumber>
    </recommendedName>
    <alternativeName>
        <fullName evidence="10">Cobalamin-independent methionine synthase</fullName>
    </alternativeName>
    <alternativeName>
        <fullName evidence="10">Methionine synthase, vitamin-B12 independent isozyme</fullName>
    </alternativeName>
</protein>
<comment type="cofactor">
    <cofactor evidence="10">
        <name>Zn(2+)</name>
        <dbReference type="ChEBI" id="CHEBI:29105"/>
    </cofactor>
    <text evidence="10">Binds 1 zinc ion per subunit.</text>
</comment>
<dbReference type="NCBIfam" id="NF003556">
    <property type="entry name" value="PRK05222.1"/>
    <property type="match status" value="1"/>
</dbReference>
<evidence type="ECO:0000259" key="12">
    <source>
        <dbReference type="Pfam" id="PF08267"/>
    </source>
</evidence>
<feature type="active site" description="Proton donor" evidence="10">
    <location>
        <position position="697"/>
    </location>
</feature>
<evidence type="ECO:0000256" key="7">
    <source>
        <dbReference type="ARBA" id="ARBA00022723"/>
    </source>
</evidence>
<dbReference type="NCBIfam" id="TIGR01371">
    <property type="entry name" value="met_syn_B12ind"/>
    <property type="match status" value="1"/>
</dbReference>
<gene>
    <name evidence="10 13" type="primary">metE</name>
    <name evidence="13" type="ORF">MMG00_11125</name>
</gene>
<dbReference type="InterPro" id="IPR002629">
    <property type="entry name" value="Met_Synth_C/arc"/>
</dbReference>
<evidence type="ECO:0000256" key="3">
    <source>
        <dbReference type="ARBA" id="ARBA00009553"/>
    </source>
</evidence>
<evidence type="ECO:0000259" key="11">
    <source>
        <dbReference type="Pfam" id="PF01717"/>
    </source>
</evidence>
<evidence type="ECO:0000256" key="5">
    <source>
        <dbReference type="ARBA" id="ARBA00022605"/>
    </source>
</evidence>
<dbReference type="EC" id="2.1.1.14" evidence="10"/>
<evidence type="ECO:0000256" key="9">
    <source>
        <dbReference type="ARBA" id="ARBA00023167"/>
    </source>
</evidence>
<feature type="binding site" evidence="10">
    <location>
        <position position="487"/>
    </location>
    <ligand>
        <name>L-homocysteine</name>
        <dbReference type="ChEBI" id="CHEBI:58199"/>
    </ligand>
</feature>
<dbReference type="InterPro" id="IPR006276">
    <property type="entry name" value="Cobalamin-indep_Met_synthase"/>
</dbReference>
<feature type="binding site" evidence="10">
    <location>
        <begin position="518"/>
        <end position="519"/>
    </location>
    <ligand>
        <name>5-methyltetrahydropteroyltri-L-glutamate</name>
        <dbReference type="ChEBI" id="CHEBI:58207"/>
    </ligand>
</feature>
<keyword evidence="9 10" id="KW-0486">Methionine biosynthesis</keyword>
<evidence type="ECO:0000256" key="8">
    <source>
        <dbReference type="ARBA" id="ARBA00022833"/>
    </source>
</evidence>
<dbReference type="EMBL" id="CP093379">
    <property type="protein sequence ID" value="UNM95755.1"/>
    <property type="molecule type" value="Genomic_DNA"/>
</dbReference>
<keyword evidence="7 10" id="KW-0479">Metal-binding</keyword>
<feature type="binding site" evidence="10">
    <location>
        <position position="644"/>
    </location>
    <ligand>
        <name>Zn(2+)</name>
        <dbReference type="ChEBI" id="CHEBI:29105"/>
        <note>catalytic</note>
    </ligand>
</feature>
<comment type="catalytic activity">
    <reaction evidence="10">
        <text>5-methyltetrahydropteroyltri-L-glutamate + L-homocysteine = tetrahydropteroyltri-L-glutamate + L-methionine</text>
        <dbReference type="Rhea" id="RHEA:21196"/>
        <dbReference type="ChEBI" id="CHEBI:57844"/>
        <dbReference type="ChEBI" id="CHEBI:58140"/>
        <dbReference type="ChEBI" id="CHEBI:58199"/>
        <dbReference type="ChEBI" id="CHEBI:58207"/>
        <dbReference type="EC" id="2.1.1.14"/>
    </reaction>
</comment>
<dbReference type="GO" id="GO:0003871">
    <property type="term" value="F:5-methyltetrahydropteroyltriglutamate-homocysteine S-methyltransferase activity"/>
    <property type="evidence" value="ECO:0007669"/>
    <property type="project" value="UniProtKB-EC"/>
</dbReference>
<keyword evidence="8 10" id="KW-0862">Zinc</keyword>
<feature type="domain" description="Cobalamin-independent methionine synthase MetE N-terminal" evidence="12">
    <location>
        <begin position="4"/>
        <end position="312"/>
    </location>
</feature>
<evidence type="ECO:0000256" key="4">
    <source>
        <dbReference type="ARBA" id="ARBA00022603"/>
    </source>
</evidence>
<dbReference type="SUPFAM" id="SSF51726">
    <property type="entry name" value="UROD/MetE-like"/>
    <property type="match status" value="2"/>
</dbReference>
<dbReference type="CDD" id="cd03312">
    <property type="entry name" value="CIMS_N_terminal_like"/>
    <property type="match status" value="1"/>
</dbReference>
<dbReference type="InterPro" id="IPR038071">
    <property type="entry name" value="UROD/MetE-like_sf"/>
</dbReference>
<dbReference type="RefSeq" id="WP_242148320.1">
    <property type="nucleotide sequence ID" value="NZ_CP093379.1"/>
</dbReference>
<comment type="pathway">
    <text evidence="2 10">Amino-acid biosynthesis; L-methionine biosynthesis via de novo pathway; L-methionine from L-homocysteine (MetE route): step 1/1.</text>
</comment>
<reference evidence="13 14" key="1">
    <citation type="submission" date="2022-03" db="EMBL/GenBank/DDBJ databases">
        <title>Ignatzschineria rhizosphaerae HR5S32.</title>
        <authorList>
            <person name="Sun J.Q."/>
            <person name="Feng J.Y."/>
        </authorList>
    </citation>
    <scope>NUCLEOTIDE SEQUENCE [LARGE SCALE GENOMIC DNA]</scope>
    <source>
        <strain evidence="13 14">HR5S32</strain>
    </source>
</reference>
<feature type="binding site" evidence="10">
    <location>
        <position position="115"/>
    </location>
    <ligand>
        <name>5-methyltetrahydropteroyltri-L-glutamate</name>
        <dbReference type="ChEBI" id="CHEBI:58207"/>
    </ligand>
</feature>
<dbReference type="PANTHER" id="PTHR30519">
    <property type="entry name" value="5-METHYLTETRAHYDROPTEROYLTRIGLUTAMATE--HOMOCYSTEINE METHYLTRANSFERASE"/>
    <property type="match status" value="1"/>
</dbReference>
<dbReference type="Pfam" id="PF01717">
    <property type="entry name" value="Meth_synt_2"/>
    <property type="match status" value="1"/>
</dbReference>
<evidence type="ECO:0000256" key="6">
    <source>
        <dbReference type="ARBA" id="ARBA00022679"/>
    </source>
</evidence>
<feature type="binding site" evidence="10">
    <location>
        <position position="564"/>
    </location>
    <ligand>
        <name>5-methyltetrahydropteroyltri-L-glutamate</name>
        <dbReference type="ChEBI" id="CHEBI:58207"/>
    </ligand>
</feature>
<dbReference type="Proteomes" id="UP000829542">
    <property type="component" value="Chromosome"/>
</dbReference>
<keyword evidence="14" id="KW-1185">Reference proteome</keyword>
<feature type="binding site" evidence="10">
    <location>
        <begin position="434"/>
        <end position="436"/>
    </location>
    <ligand>
        <name>L-homocysteine</name>
        <dbReference type="ChEBI" id="CHEBI:58199"/>
    </ligand>
</feature>
<feature type="domain" description="Cobalamin-independent methionine synthase MetE C-terminal/archaeal" evidence="11">
    <location>
        <begin position="429"/>
        <end position="751"/>
    </location>
</feature>
<dbReference type="PIRSF" id="PIRSF000382">
    <property type="entry name" value="MeTrfase_B12_ind"/>
    <property type="match status" value="1"/>
</dbReference>
<comment type="similarity">
    <text evidence="3 10">Belongs to the vitamin-B12 independent methionine synthase family.</text>
</comment>
<keyword evidence="6 10" id="KW-0808">Transferase</keyword>